<accession>A0A1H8CJD5</accession>
<dbReference type="InterPro" id="IPR004358">
    <property type="entry name" value="Sig_transdc_His_kin-like_C"/>
</dbReference>
<sequence length="362" mass="41194">MQEETYKNLVEHSPDAVIIIRSGVILYINDTGVELLGAMSKDDLLGKGIYDFLNSAYFESFHKYITEINNGTLKGFTNQKLYRLDGTVFEAELKGIQTTFESKPAIHLILRDIEKRRKTEKFLLQSEKLLVAGQLAAGIAHEVRNPLTAIKGFLQLVEDNFKENKTYFDIICSEINRIETILSELLTLAKPKNMEFKTNNITQMIDEIITLLDTEALMNQVEIKTRFAPNISAIFCDENQLKQVFINFIKNSIEAMPNGGTITIDVKQQHPDHIQLLFIDNGCGIPEHLLKRIEEPFFTTKEKGTGLGLMISKQIIENHNGQIQYSSCDKGTMVEVRLPVNCFETIQPAHQEHLPHYKLALH</sequence>
<dbReference type="InterPro" id="IPR036890">
    <property type="entry name" value="HATPase_C_sf"/>
</dbReference>
<keyword evidence="4" id="KW-0808">Transferase</keyword>
<dbReference type="Pfam" id="PF02518">
    <property type="entry name" value="HATPase_c"/>
    <property type="match status" value="1"/>
</dbReference>
<dbReference type="CDD" id="cd00082">
    <property type="entry name" value="HisKA"/>
    <property type="match status" value="1"/>
</dbReference>
<organism evidence="11 12">
    <name type="scientific">Mesobacillus persicus</name>
    <dbReference type="NCBI Taxonomy" id="930146"/>
    <lineage>
        <taxon>Bacteria</taxon>
        <taxon>Bacillati</taxon>
        <taxon>Bacillota</taxon>
        <taxon>Bacilli</taxon>
        <taxon>Bacillales</taxon>
        <taxon>Bacillaceae</taxon>
        <taxon>Mesobacillus</taxon>
    </lineage>
</organism>
<dbReference type="SUPFAM" id="SSF55785">
    <property type="entry name" value="PYP-like sensor domain (PAS domain)"/>
    <property type="match status" value="1"/>
</dbReference>
<dbReference type="AlphaFoldDB" id="A0A1H8CJD5"/>
<dbReference type="EC" id="2.7.13.3" evidence="2"/>
<keyword evidence="5" id="KW-0547">Nucleotide-binding</keyword>
<dbReference type="SUPFAM" id="SSF47384">
    <property type="entry name" value="Homodimeric domain of signal transducing histidine kinase"/>
    <property type="match status" value="1"/>
</dbReference>
<evidence type="ECO:0000256" key="9">
    <source>
        <dbReference type="ARBA" id="ARBA00023012"/>
    </source>
</evidence>
<dbReference type="PRINTS" id="PR00344">
    <property type="entry name" value="BCTRLSENSOR"/>
</dbReference>
<dbReference type="NCBIfam" id="TIGR00229">
    <property type="entry name" value="sensory_box"/>
    <property type="match status" value="1"/>
</dbReference>
<evidence type="ECO:0000256" key="2">
    <source>
        <dbReference type="ARBA" id="ARBA00012438"/>
    </source>
</evidence>
<dbReference type="GO" id="GO:0005524">
    <property type="term" value="F:ATP binding"/>
    <property type="evidence" value="ECO:0007669"/>
    <property type="project" value="UniProtKB-KW"/>
</dbReference>
<evidence type="ECO:0000256" key="5">
    <source>
        <dbReference type="ARBA" id="ARBA00022741"/>
    </source>
</evidence>
<dbReference type="Gene3D" id="3.30.565.10">
    <property type="entry name" value="Histidine kinase-like ATPase, C-terminal domain"/>
    <property type="match status" value="1"/>
</dbReference>
<evidence type="ECO:0000256" key="7">
    <source>
        <dbReference type="ARBA" id="ARBA00022840"/>
    </source>
</evidence>
<evidence type="ECO:0000256" key="1">
    <source>
        <dbReference type="ARBA" id="ARBA00000085"/>
    </source>
</evidence>
<dbReference type="InterPro" id="IPR003661">
    <property type="entry name" value="HisK_dim/P_dom"/>
</dbReference>
<evidence type="ECO:0000256" key="3">
    <source>
        <dbReference type="ARBA" id="ARBA00022553"/>
    </source>
</evidence>
<dbReference type="Proteomes" id="UP000198553">
    <property type="component" value="Unassembled WGS sequence"/>
</dbReference>
<dbReference type="STRING" id="930146.SAMN05192533_107111"/>
<dbReference type="FunFam" id="1.10.287.130:FF:000040">
    <property type="entry name" value="PAS domain-containing sensor histidine kinase"/>
    <property type="match status" value="1"/>
</dbReference>
<protein>
    <recommendedName>
        <fullName evidence="2">histidine kinase</fullName>
        <ecNumber evidence="2">2.7.13.3</ecNumber>
    </recommendedName>
</protein>
<comment type="catalytic activity">
    <reaction evidence="1">
        <text>ATP + protein L-histidine = ADP + protein N-phospho-L-histidine.</text>
        <dbReference type="EC" id="2.7.13.3"/>
    </reaction>
</comment>
<dbReference type="SMART" id="SM00091">
    <property type="entry name" value="PAS"/>
    <property type="match status" value="1"/>
</dbReference>
<dbReference type="PANTHER" id="PTHR43065:SF34">
    <property type="entry name" value="SPORULATION KINASE A"/>
    <property type="match status" value="1"/>
</dbReference>
<dbReference type="Pfam" id="PF00989">
    <property type="entry name" value="PAS"/>
    <property type="match status" value="1"/>
</dbReference>
<name>A0A1H8CJD5_9BACI</name>
<dbReference type="InterPro" id="IPR036097">
    <property type="entry name" value="HisK_dim/P_sf"/>
</dbReference>
<evidence type="ECO:0000313" key="12">
    <source>
        <dbReference type="Proteomes" id="UP000198553"/>
    </source>
</evidence>
<evidence type="ECO:0000256" key="6">
    <source>
        <dbReference type="ARBA" id="ARBA00022777"/>
    </source>
</evidence>
<dbReference type="CDD" id="cd00075">
    <property type="entry name" value="HATPase"/>
    <property type="match status" value="1"/>
</dbReference>
<keyword evidence="7" id="KW-0067">ATP-binding</keyword>
<reference evidence="12" key="1">
    <citation type="submission" date="2016-10" db="EMBL/GenBank/DDBJ databases">
        <authorList>
            <person name="Varghese N."/>
            <person name="Submissions S."/>
        </authorList>
    </citation>
    <scope>NUCLEOTIDE SEQUENCE [LARGE SCALE GENOMIC DNA]</scope>
    <source>
        <strain evidence="12">B48,IBRC-M 10115,DSM 25386,CECT 8001</strain>
    </source>
</reference>
<keyword evidence="3" id="KW-0597">Phosphoprotein</keyword>
<dbReference type="InterPro" id="IPR003594">
    <property type="entry name" value="HATPase_dom"/>
</dbReference>
<keyword evidence="12" id="KW-1185">Reference proteome</keyword>
<feature type="domain" description="Histidine kinase" evidence="10">
    <location>
        <begin position="138"/>
        <end position="342"/>
    </location>
</feature>
<evidence type="ECO:0000256" key="4">
    <source>
        <dbReference type="ARBA" id="ARBA00022679"/>
    </source>
</evidence>
<keyword evidence="6 11" id="KW-0418">Kinase</keyword>
<dbReference type="SMART" id="SM00387">
    <property type="entry name" value="HATPase_c"/>
    <property type="match status" value="1"/>
</dbReference>
<dbReference type="RefSeq" id="WP_090745293.1">
    <property type="nucleotide sequence ID" value="NZ_FOBW01000007.1"/>
</dbReference>
<dbReference type="InterPro" id="IPR013767">
    <property type="entry name" value="PAS_fold"/>
</dbReference>
<keyword evidence="8" id="KW-0749">Sporulation</keyword>
<dbReference type="CDD" id="cd00130">
    <property type="entry name" value="PAS"/>
    <property type="match status" value="1"/>
</dbReference>
<evidence type="ECO:0000259" key="10">
    <source>
        <dbReference type="PROSITE" id="PS50109"/>
    </source>
</evidence>
<dbReference type="GO" id="GO:0006355">
    <property type="term" value="P:regulation of DNA-templated transcription"/>
    <property type="evidence" value="ECO:0007669"/>
    <property type="project" value="InterPro"/>
</dbReference>
<dbReference type="InterPro" id="IPR000014">
    <property type="entry name" value="PAS"/>
</dbReference>
<evidence type="ECO:0000256" key="8">
    <source>
        <dbReference type="ARBA" id="ARBA00022969"/>
    </source>
</evidence>
<evidence type="ECO:0000313" key="11">
    <source>
        <dbReference type="EMBL" id="SEM95052.1"/>
    </source>
</evidence>
<dbReference type="OrthoDB" id="9815750at2"/>
<proteinExistence type="predicted"/>
<gene>
    <name evidence="11" type="ORF">SAMN05192533_107111</name>
</gene>
<dbReference type="InterPro" id="IPR005467">
    <property type="entry name" value="His_kinase_dom"/>
</dbReference>
<dbReference type="Gene3D" id="3.30.450.20">
    <property type="entry name" value="PAS domain"/>
    <property type="match status" value="1"/>
</dbReference>
<dbReference type="EMBL" id="FOBW01000007">
    <property type="protein sequence ID" value="SEM95052.1"/>
    <property type="molecule type" value="Genomic_DNA"/>
</dbReference>
<dbReference type="InterPro" id="IPR035965">
    <property type="entry name" value="PAS-like_dom_sf"/>
</dbReference>
<dbReference type="PROSITE" id="PS50109">
    <property type="entry name" value="HIS_KIN"/>
    <property type="match status" value="1"/>
</dbReference>
<dbReference type="SMART" id="SM00388">
    <property type="entry name" value="HisKA"/>
    <property type="match status" value="1"/>
</dbReference>
<dbReference type="Pfam" id="PF00512">
    <property type="entry name" value="HisKA"/>
    <property type="match status" value="1"/>
</dbReference>
<dbReference type="GO" id="GO:0030435">
    <property type="term" value="P:sporulation resulting in formation of a cellular spore"/>
    <property type="evidence" value="ECO:0007669"/>
    <property type="project" value="UniProtKB-KW"/>
</dbReference>
<dbReference type="Gene3D" id="1.10.287.130">
    <property type="match status" value="1"/>
</dbReference>
<dbReference type="SUPFAM" id="SSF55874">
    <property type="entry name" value="ATPase domain of HSP90 chaperone/DNA topoisomerase II/histidine kinase"/>
    <property type="match status" value="1"/>
</dbReference>
<dbReference type="PANTHER" id="PTHR43065">
    <property type="entry name" value="SENSOR HISTIDINE KINASE"/>
    <property type="match status" value="1"/>
</dbReference>
<keyword evidence="9" id="KW-0902">Two-component regulatory system</keyword>
<dbReference type="GO" id="GO:0000155">
    <property type="term" value="F:phosphorelay sensor kinase activity"/>
    <property type="evidence" value="ECO:0007669"/>
    <property type="project" value="InterPro"/>
</dbReference>